<dbReference type="PANTHER" id="PTHR24253">
    <property type="entry name" value="TRANSMEMBRANE PROTEASE SERINE"/>
    <property type="match status" value="1"/>
</dbReference>
<evidence type="ECO:0000256" key="5">
    <source>
        <dbReference type="ARBA" id="ARBA00023157"/>
    </source>
</evidence>
<dbReference type="InterPro" id="IPR018114">
    <property type="entry name" value="TRYPSIN_HIS"/>
</dbReference>
<dbReference type="PROSITE" id="PS00135">
    <property type="entry name" value="TRYPSIN_SER"/>
    <property type="match status" value="1"/>
</dbReference>
<reference evidence="11" key="3">
    <citation type="submission" date="2015-11" db="UniProtKB">
        <authorList>
            <consortium name="Ensembl"/>
        </authorList>
    </citation>
    <scope>IDENTIFICATION</scope>
    <source>
        <strain evidence="11">Tuebingen</strain>
    </source>
</reference>
<dbReference type="MEROPS" id="S01.159"/>
<feature type="domain" description="Peptidase S1" evidence="10">
    <location>
        <begin position="329"/>
        <end position="596"/>
    </location>
</feature>
<dbReference type="GO" id="GO:0004252">
    <property type="term" value="F:serine-type endopeptidase activity"/>
    <property type="evidence" value="ECO:0007669"/>
    <property type="project" value="InterPro"/>
</dbReference>
<dbReference type="PRINTS" id="PR00722">
    <property type="entry name" value="CHYMOTRYPSIN"/>
</dbReference>
<proteinExistence type="evidence at protein level"/>
<dbReference type="InterPro" id="IPR009003">
    <property type="entry name" value="Peptidase_S1_PA"/>
</dbReference>
<name>A0A0R4IRW8_DANRE</name>
<feature type="chain" id="PRO_5044546666" evidence="9">
    <location>
        <begin position="24"/>
        <end position="654"/>
    </location>
</feature>
<accession>A0A0R4IRW8</accession>
<evidence type="ECO:0000256" key="8">
    <source>
        <dbReference type="SAM" id="MobiDB-lite"/>
    </source>
</evidence>
<reference evidence="13" key="2">
    <citation type="journal article" date="2015" name="Nat. Commun.">
        <title>RFX transcription factors are essential for hearing in mice.</title>
        <authorList>
            <person name="Elkon R."/>
            <person name="Milon B."/>
            <person name="Morrison L."/>
            <person name="Shah M."/>
            <person name="Vijayakumar S."/>
            <person name="Racherla M."/>
            <person name="Leitch C.C."/>
            <person name="Silipino L."/>
            <person name="Hadi S."/>
            <person name="Weiss-Gayet M."/>
            <person name="Barras E."/>
            <person name="Schmid C.D."/>
            <person name="Ait-Lounis A."/>
            <person name="Barnes A."/>
            <person name="Song Y."/>
            <person name="Eisenman D.J."/>
            <person name="Eliyahu E."/>
            <person name="Frolenkov G.I."/>
            <person name="Strome S.E."/>
            <person name="Durand B."/>
            <person name="Zaghloul N.A."/>
            <person name="Jones S.M."/>
            <person name="Reith W."/>
            <person name="Hertzano R."/>
        </authorList>
    </citation>
    <scope>NUCLEOTIDE SEQUENCE</scope>
    <source>
        <strain evidence="13">Tuebingen</strain>
    </source>
</reference>
<dbReference type="GeneTree" id="ENSGT00940000163009"/>
<dbReference type="PROSITE" id="PS00134">
    <property type="entry name" value="TRYPSIN_HIS"/>
    <property type="match status" value="1"/>
</dbReference>
<evidence type="ECO:0007829" key="15">
    <source>
        <dbReference type="PeptideAtlas" id="A0A0R4IRW8"/>
    </source>
</evidence>
<gene>
    <name evidence="13" type="primary">im:7038378</name>
    <name evidence="13" type="synonym">fc74e04</name>
    <name evidence="13" type="synonym">im:7144259</name>
    <name evidence="13" type="synonym">wu:fc74e04</name>
    <name evidence="13 14" type="ORF">zgc:100868</name>
</gene>
<organism evidence="11">
    <name type="scientific">Danio rerio</name>
    <name type="common">Zebrafish</name>
    <name type="synonym">Brachydanio rerio</name>
    <dbReference type="NCBI Taxonomy" id="7955"/>
    <lineage>
        <taxon>Eukaryota</taxon>
        <taxon>Metazoa</taxon>
        <taxon>Chordata</taxon>
        <taxon>Craniata</taxon>
        <taxon>Vertebrata</taxon>
        <taxon>Euteleostomi</taxon>
        <taxon>Actinopterygii</taxon>
        <taxon>Neopterygii</taxon>
        <taxon>Teleostei</taxon>
        <taxon>Ostariophysi</taxon>
        <taxon>Cypriniformes</taxon>
        <taxon>Danionidae</taxon>
        <taxon>Danioninae</taxon>
        <taxon>Danio</taxon>
    </lineage>
</organism>
<dbReference type="InterPro" id="IPR033116">
    <property type="entry name" value="TRYPSIN_SER"/>
</dbReference>
<dbReference type="Gene3D" id="2.40.10.10">
    <property type="entry name" value="Trypsin-like serine proteases"/>
    <property type="match status" value="2"/>
</dbReference>
<reference evidence="13" key="6">
    <citation type="submission" date="2025-04" db="UniProtKB">
        <authorList>
            <consortium name="RefSeq"/>
        </authorList>
    </citation>
    <scope>IDENTIFICATION</scope>
    <source>
        <strain evidence="13">Tuebingen</strain>
    </source>
</reference>
<dbReference type="PaxDb" id="7955-ENSDARP00000021264"/>
<dbReference type="GO" id="GO:0008236">
    <property type="term" value="F:serine-type peptidase activity"/>
    <property type="evidence" value="ECO:0000318"/>
    <property type="project" value="GO_Central"/>
</dbReference>
<dbReference type="Bgee" id="ENSDARG00000004748">
    <property type="expression patterns" value="Expressed in pharyngeal gill and 14 other cell types or tissues"/>
</dbReference>
<dbReference type="Pfam" id="PF00089">
    <property type="entry name" value="Trypsin"/>
    <property type="match status" value="2"/>
</dbReference>
<dbReference type="Ensembl" id="ENSDART00000161644.3">
    <property type="protein sequence ID" value="ENSDARP00000138127.1"/>
    <property type="gene ID" value="ENSDARG00000004748.11"/>
</dbReference>
<evidence type="ECO:0000313" key="12">
    <source>
        <dbReference type="Proteomes" id="UP000000437"/>
    </source>
</evidence>
<evidence type="ECO:0000256" key="7">
    <source>
        <dbReference type="RuleBase" id="RU363034"/>
    </source>
</evidence>
<dbReference type="InterPro" id="IPR043504">
    <property type="entry name" value="Peptidase_S1_PA_chymotrypsin"/>
</dbReference>
<dbReference type="GO" id="GO:0006508">
    <property type="term" value="P:proteolysis"/>
    <property type="evidence" value="ECO:0007669"/>
    <property type="project" value="UniProtKB-KW"/>
</dbReference>
<keyword evidence="1 7" id="KW-0645">Protease</keyword>
<reference evidence="13" key="4">
    <citation type="journal article" date="2016" name="BMC Genomics">
        <title>Gene evolution and gene expression after whole genome duplication in fish: the PhyloFish database.</title>
        <authorList>
            <person name="Pasquier J."/>
            <person name="Cabau C."/>
            <person name="Nguyen T."/>
            <person name="Jouanno E."/>
            <person name="Severac D."/>
            <person name="Braasch I."/>
            <person name="Journot L."/>
            <person name="Pontarotti P."/>
            <person name="Klopp C."/>
            <person name="Postlethwait J.H."/>
            <person name="Guiguen Y."/>
            <person name="Bobe J."/>
        </authorList>
    </citation>
    <scope>NUCLEOTIDE SEQUENCE</scope>
    <source>
        <strain evidence="13">Tuebingen</strain>
    </source>
</reference>
<dbReference type="CDD" id="cd00190">
    <property type="entry name" value="Tryp_SPc"/>
    <property type="match status" value="1"/>
</dbReference>
<reference evidence="11 12" key="1">
    <citation type="journal article" date="2013" name="Nature">
        <title>The zebrafish reference genome sequence and its relationship to the human genome.</title>
        <authorList>
            <consortium name="Genome Reference Consortium Zebrafish"/>
            <person name="Howe K."/>
            <person name="Clark M.D."/>
            <person name="Torroja C.F."/>
            <person name="Torrance J."/>
            <person name="Berthelot C."/>
            <person name="Muffato M."/>
            <person name="Collins J.E."/>
            <person name="Humphray S."/>
            <person name="McLaren K."/>
            <person name="Matthews L."/>
            <person name="McLaren S."/>
            <person name="Sealy I."/>
            <person name="Caccamo M."/>
            <person name="Churcher C."/>
            <person name="Scott C."/>
            <person name="Barrett J.C."/>
            <person name="Koch R."/>
            <person name="Rauch G.J."/>
            <person name="White S."/>
            <person name="Chow W."/>
            <person name="Kilian B."/>
            <person name="Quintais L.T."/>
            <person name="Guerra-Assuncao J.A."/>
            <person name="Zhou Y."/>
            <person name="Gu Y."/>
            <person name="Yen J."/>
            <person name="Vogel J.H."/>
            <person name="Eyre T."/>
            <person name="Redmond S."/>
            <person name="Banerjee R."/>
            <person name="Chi J."/>
            <person name="Fu B."/>
            <person name="Langley E."/>
            <person name="Maguire S.F."/>
            <person name="Laird G.K."/>
            <person name="Lloyd D."/>
            <person name="Kenyon E."/>
            <person name="Donaldson S."/>
            <person name="Sehra H."/>
            <person name="Almeida-King J."/>
            <person name="Loveland J."/>
            <person name="Trevanion S."/>
            <person name="Jones M."/>
            <person name="Quail M."/>
            <person name="Willey D."/>
            <person name="Hunt A."/>
            <person name="Burton J."/>
            <person name="Sims S."/>
            <person name="McLay K."/>
            <person name="Plumb B."/>
            <person name="Davis J."/>
            <person name="Clee C."/>
            <person name="Oliver K."/>
            <person name="Clark R."/>
            <person name="Riddle C."/>
            <person name="Elliot D."/>
            <person name="Eliott D."/>
            <person name="Threadgold G."/>
            <person name="Harden G."/>
            <person name="Ware D."/>
            <person name="Begum S."/>
            <person name="Mortimore B."/>
            <person name="Mortimer B."/>
            <person name="Kerry G."/>
            <person name="Heath P."/>
            <person name="Phillimore B."/>
            <person name="Tracey A."/>
            <person name="Corby N."/>
            <person name="Dunn M."/>
            <person name="Johnson C."/>
            <person name="Wood J."/>
            <person name="Clark S."/>
            <person name="Pelan S."/>
            <person name="Griffiths G."/>
            <person name="Smith M."/>
            <person name="Glithero R."/>
            <person name="Howden P."/>
            <person name="Barker N."/>
            <person name="Lloyd C."/>
            <person name="Stevens C."/>
            <person name="Harley J."/>
            <person name="Holt K."/>
            <person name="Panagiotidis G."/>
            <person name="Lovell J."/>
            <person name="Beasley H."/>
            <person name="Henderson C."/>
            <person name="Gordon D."/>
            <person name="Auger K."/>
            <person name="Wright D."/>
            <person name="Collins J."/>
            <person name="Raisen C."/>
            <person name="Dyer L."/>
            <person name="Leung K."/>
            <person name="Robertson L."/>
            <person name="Ambridge K."/>
            <person name="Leongamornlert D."/>
            <person name="McGuire S."/>
            <person name="Gilderthorp R."/>
            <person name="Griffiths C."/>
            <person name="Manthravadi D."/>
            <person name="Nichol S."/>
            <person name="Barker G."/>
            <person name="Whitehead S."/>
            <person name="Kay M."/>
            <person name="Brown J."/>
            <person name="Murnane C."/>
            <person name="Gray E."/>
            <person name="Humphries M."/>
            <person name="Sycamore N."/>
            <person name="Barker D."/>
            <person name="Saunders D."/>
            <person name="Wallis J."/>
            <person name="Babbage A."/>
            <person name="Hammond S."/>
            <person name="Mashreghi-Mohammadi M."/>
            <person name="Barr L."/>
            <person name="Martin S."/>
            <person name="Wray P."/>
            <person name="Ellington A."/>
            <person name="Matthews N."/>
            <person name="Ellwood M."/>
            <person name="Woodmansey R."/>
            <person name="Clark G."/>
            <person name="Cooper J."/>
            <person name="Cooper J."/>
            <person name="Tromans A."/>
            <person name="Grafham D."/>
            <person name="Skuce C."/>
            <person name="Pandian R."/>
            <person name="Andrews R."/>
            <person name="Harrison E."/>
            <person name="Kimberley A."/>
            <person name="Garnett J."/>
            <person name="Fosker N."/>
            <person name="Hall R."/>
            <person name="Garner P."/>
            <person name="Kelly D."/>
            <person name="Bird C."/>
            <person name="Palmer S."/>
            <person name="Gehring I."/>
            <person name="Berger A."/>
            <person name="Dooley C.M."/>
            <person name="Ersan-Urun Z."/>
            <person name="Eser C."/>
            <person name="Geiger H."/>
            <person name="Geisler M."/>
            <person name="Karotki L."/>
            <person name="Kirn A."/>
            <person name="Konantz J."/>
            <person name="Konantz M."/>
            <person name="Oberlander M."/>
            <person name="Rudolph-Geiger S."/>
            <person name="Teucke M."/>
            <person name="Lanz C."/>
            <person name="Raddatz G."/>
            <person name="Osoegawa K."/>
            <person name="Zhu B."/>
            <person name="Rapp A."/>
            <person name="Widaa S."/>
            <person name="Langford C."/>
            <person name="Yang F."/>
            <person name="Schuster S.C."/>
            <person name="Carter N.P."/>
            <person name="Harrow J."/>
            <person name="Ning Z."/>
            <person name="Herrero J."/>
            <person name="Searle S.M."/>
            <person name="Enright A."/>
            <person name="Geisler R."/>
            <person name="Plasterk R.H."/>
            <person name="Lee C."/>
            <person name="Westerfield M."/>
            <person name="de Jong P.J."/>
            <person name="Zon L.I."/>
            <person name="Postlethwait J.H."/>
            <person name="Nusslein-Volhard C."/>
            <person name="Hubbard T.J."/>
            <person name="Roest Crollius H."/>
            <person name="Rogers J."/>
            <person name="Stemple D.L."/>
        </authorList>
    </citation>
    <scope>NUCLEOTIDE SEQUENCE [LARGE SCALE GENOMIC DNA]</scope>
    <source>
        <strain evidence="11">Tuebingen</strain>
    </source>
</reference>
<dbReference type="SUPFAM" id="SSF50494">
    <property type="entry name" value="Trypsin-like serine proteases"/>
    <property type="match status" value="2"/>
</dbReference>
<dbReference type="EMBL" id="BX537342">
    <property type="status" value="NOT_ANNOTATED_CDS"/>
    <property type="molecule type" value="Genomic_DNA"/>
</dbReference>
<feature type="domain" description="Peptidase S1" evidence="10">
    <location>
        <begin position="37"/>
        <end position="270"/>
    </location>
</feature>
<dbReference type="AlphaFoldDB" id="A0A0R4IRW8"/>
<keyword evidence="5" id="KW-1015">Disulfide bond</keyword>
<keyword evidence="2 9" id="KW-0732">Signal</keyword>
<evidence type="ECO:0000256" key="1">
    <source>
        <dbReference type="ARBA" id="ARBA00022670"/>
    </source>
</evidence>
<feature type="region of interest" description="Disordered" evidence="8">
    <location>
        <begin position="604"/>
        <end position="627"/>
    </location>
</feature>
<dbReference type="FunFam" id="2.40.10.10:FF:000057">
    <property type="entry name" value="Zgc:100868"/>
    <property type="match status" value="1"/>
</dbReference>
<evidence type="ECO:0000256" key="2">
    <source>
        <dbReference type="ARBA" id="ARBA00022729"/>
    </source>
</evidence>
<dbReference type="PROSITE" id="PS51257">
    <property type="entry name" value="PROKAR_LIPOPROTEIN"/>
    <property type="match status" value="1"/>
</dbReference>
<dbReference type="OMA" id="CTIAQTI"/>
<dbReference type="ZFIN" id="ZDB-GENE-040801-33">
    <property type="gene designation" value="zgc:100868"/>
</dbReference>
<keyword evidence="6" id="KW-0325">Glycoprotein</keyword>
<evidence type="ECO:0000256" key="6">
    <source>
        <dbReference type="ARBA" id="ARBA00023180"/>
    </source>
</evidence>
<keyword evidence="15" id="KW-1267">Proteomics identification</keyword>
<dbReference type="Proteomes" id="UP000000437">
    <property type="component" value="Chromosome 3"/>
</dbReference>
<evidence type="ECO:0000256" key="3">
    <source>
        <dbReference type="ARBA" id="ARBA00022801"/>
    </source>
</evidence>
<dbReference type="PROSITE" id="PS50240">
    <property type="entry name" value="TRYPSIN_DOM"/>
    <property type="match status" value="2"/>
</dbReference>
<dbReference type="SMART" id="SM00020">
    <property type="entry name" value="Tryp_SPc"/>
    <property type="match status" value="2"/>
</dbReference>
<keyword evidence="3 7" id="KW-0378">Hydrolase</keyword>
<evidence type="ECO:0000259" key="10">
    <source>
        <dbReference type="PROSITE" id="PS50240"/>
    </source>
</evidence>
<feature type="signal peptide" evidence="9">
    <location>
        <begin position="1"/>
        <end position="23"/>
    </location>
</feature>
<evidence type="ECO:0000313" key="11">
    <source>
        <dbReference type="Ensembl" id="ENSDARP00000138127"/>
    </source>
</evidence>
<keyword evidence="12" id="KW-1185">Reference proteome</keyword>
<dbReference type="FunFam" id="2.40.10.10:FF:000068">
    <property type="entry name" value="transmembrane protease serine 2"/>
    <property type="match status" value="1"/>
</dbReference>
<evidence type="ECO:0000256" key="4">
    <source>
        <dbReference type="ARBA" id="ARBA00022825"/>
    </source>
</evidence>
<sequence>MQIMKIHIVGVALTIALLTGCDAQLDVCGTAPLNSRIVGGQNAPVGAWPWQVSLQRDGSHFCGGSLINNQWILTAAHCFPNPSTTGLLVYLGLQKLASFESYSMSSAVSNIIKHPNYNSDTEDNDITLLQLASTVSFSNYIRPICLAASDSTFFNGTLVWITGWGNTATGVSLPSPGTLQEVQVPIVGNRKCNCLYGVSKITDNMVCAGLLQGGKDSCQGDSGGPMVSKQGSVWIQSGIVSFGTGCAQPNFPGVYTRVSKYQSWIQQRITTTQPGFVMYNSNGTDGDLSVNCPGLPTIPPTTASTTQTTTMSTTTVAPVVCGSAKLNSGAGGNSLLASPGMWPWIASVQFNGSHVCGGALIAEQFVMTSASCFPNSTNATGWTVVLGRLNQNSSNPNEVSIKVANFSMSNNSGNNVAVLQLAVTPNFTNYIQPICVDLGGNNVDANTQCWAAGWGSGAGGVNQTLQQYQTSIVSCGNSSSNNSICTTAFDLQQGVQGGPLMCLVGQSWIHIAVLTISNSNSNSSISNSTLNNSTLNNCTVNNSTVNNCTVNNSTVNNSTSSTGSKGADLYFPVKAQGVQIFTKTSSFSTFLTAVISSFPQKATNTTSASTSAPSASTSNTTQSNGSPASFSSCYTVSVLFSSLLTLQIFHKSIF</sequence>
<dbReference type="InterPro" id="IPR001314">
    <property type="entry name" value="Peptidase_S1A"/>
</dbReference>
<evidence type="ECO:0000313" key="14">
    <source>
        <dbReference type="ZFIN" id="ZDB-GENE-040801-33"/>
    </source>
</evidence>
<evidence type="ECO:0000313" key="13">
    <source>
        <dbReference type="RefSeq" id="NP_001003526.2"/>
    </source>
</evidence>
<dbReference type="OrthoDB" id="10002959at2759"/>
<dbReference type="InterPro" id="IPR001254">
    <property type="entry name" value="Trypsin_dom"/>
</dbReference>
<feature type="compositionally biased region" description="Low complexity" evidence="8">
    <location>
        <begin position="604"/>
        <end position="624"/>
    </location>
</feature>
<feature type="chain" id="PRO_5043058076" evidence="13">
    <location>
        <begin position="21"/>
        <end position="654"/>
    </location>
</feature>
<dbReference type="RefSeq" id="NP_001003526.2">
    <property type="nucleotide sequence ID" value="NM_001003526.2"/>
</dbReference>
<accession>A0A8M2BBA2</accession>
<dbReference type="ExpressionAtlas" id="A0A0R4IRW8">
    <property type="expression patterns" value="baseline and differential"/>
</dbReference>
<dbReference type="PANTHER" id="PTHR24253:SF144">
    <property type="entry name" value="CHYMOTRYPSIN-LIKE PROTEASE CTRL-1-RELATED"/>
    <property type="match status" value="1"/>
</dbReference>
<dbReference type="SMR" id="A0A0R4IRW8"/>
<evidence type="ECO:0000256" key="9">
    <source>
        <dbReference type="SAM" id="SignalP"/>
    </source>
</evidence>
<dbReference type="KEGG" id="dre:554458"/>
<protein>
    <submittedName>
        <fullName evidence="11 13">Zgc:100868</fullName>
    </submittedName>
</protein>
<keyword evidence="4 7" id="KW-0720">Serine protease</keyword>
<dbReference type="AGR" id="ZFIN:ZDB-GENE-040801-33"/>
<reference evidence="13" key="5">
    <citation type="journal article" date="2021" name="Dev. Biol.">
        <title>The Kunitz-type serine protease inhibitor Spint2 is required for cellular cohesion, coordinated cell migration and cell survival during zebrafish hatching gland development.</title>
        <authorList>
            <person name="Hatzold J."/>
            <person name="Wessendorf H."/>
            <person name="Pogoda H.M."/>
            <person name="Bloch W."/>
            <person name="Hammerschmidt M."/>
        </authorList>
    </citation>
    <scope>NUCLEOTIDE SEQUENCE</scope>
    <source>
        <strain evidence="13">Tuebingen</strain>
    </source>
</reference>